<gene>
    <name evidence="1" type="ordered locus">Cabther_A0152</name>
</gene>
<dbReference type="AlphaFoldDB" id="G2LGG5"/>
<keyword evidence="2" id="KW-1185">Reference proteome</keyword>
<organism evidence="1 2">
    <name type="scientific">Chloracidobacterium thermophilum (strain B)</name>
    <dbReference type="NCBI Taxonomy" id="981222"/>
    <lineage>
        <taxon>Bacteria</taxon>
        <taxon>Pseudomonadati</taxon>
        <taxon>Acidobacteriota</taxon>
        <taxon>Terriglobia</taxon>
        <taxon>Terriglobales</taxon>
        <taxon>Acidobacteriaceae</taxon>
        <taxon>Chloracidobacterium</taxon>
    </lineage>
</organism>
<reference evidence="1 2" key="1">
    <citation type="journal article" date="2012" name="Environ. Microbiol.">
        <title>Complete genome of Candidatus Chloracidobacterium thermophilum, a chlorophyll-based photoheterotroph belonging to the phylum Acidobacteria.</title>
        <authorList>
            <person name="Garcia Costas A.M."/>
            <person name="Liu Z."/>
            <person name="Tomsho L.P."/>
            <person name="Schuster S.C."/>
            <person name="Ward D.M."/>
            <person name="Bryant D.A."/>
        </authorList>
    </citation>
    <scope>NUCLEOTIDE SEQUENCE [LARGE SCALE GENOMIC DNA]</scope>
    <source>
        <strain evidence="1 2">B</strain>
    </source>
</reference>
<dbReference type="HOGENOM" id="CLU_2381002_0_0_0"/>
<protein>
    <submittedName>
        <fullName evidence="1">Uncharacterized protein</fullName>
    </submittedName>
</protein>
<dbReference type="STRING" id="981222.Cabther_A0152"/>
<sequence>MVAGNDKGSTDGDDIGFRRLVGGIQFICYQPTFNSAEVKAKVSFYEQNFLTPGSPGFPWMSSGRSLPVRSGFGVRHGFVRRLSANLLESRQVLA</sequence>
<dbReference type="Proteomes" id="UP000006791">
    <property type="component" value="Chromosome 1"/>
</dbReference>
<evidence type="ECO:0000313" key="1">
    <source>
        <dbReference type="EMBL" id="AEP10925.1"/>
    </source>
</evidence>
<evidence type="ECO:0000313" key="2">
    <source>
        <dbReference type="Proteomes" id="UP000006791"/>
    </source>
</evidence>
<proteinExistence type="predicted"/>
<accession>G2LGG5</accession>
<dbReference type="KEGG" id="ctm:Cabther_A0152"/>
<dbReference type="EMBL" id="CP002514">
    <property type="protein sequence ID" value="AEP10925.1"/>
    <property type="molecule type" value="Genomic_DNA"/>
</dbReference>
<name>G2LGG5_CHLTF</name>